<keyword evidence="2" id="KW-0805">Transcription regulation</keyword>
<feature type="compositionally biased region" description="Low complexity" evidence="6">
    <location>
        <begin position="234"/>
        <end position="245"/>
    </location>
</feature>
<evidence type="ECO:0000256" key="6">
    <source>
        <dbReference type="SAM" id="MobiDB-lite"/>
    </source>
</evidence>
<feature type="domain" description="SANT" evidence="8">
    <location>
        <begin position="58"/>
        <end position="109"/>
    </location>
</feature>
<dbReference type="FunFam" id="1.10.10.60:FF:000023">
    <property type="entry name" value="protein REVEILLE 6 isoform X1"/>
    <property type="match status" value="1"/>
</dbReference>
<feature type="compositionally biased region" description="Basic and acidic residues" evidence="6">
    <location>
        <begin position="405"/>
        <end position="414"/>
    </location>
</feature>
<dbReference type="InterPro" id="IPR006447">
    <property type="entry name" value="Myb_dom_plants"/>
</dbReference>
<dbReference type="Gene3D" id="1.10.10.60">
    <property type="entry name" value="Homeodomain-like"/>
    <property type="match status" value="1"/>
</dbReference>
<keyword evidence="4" id="KW-0804">Transcription</keyword>
<feature type="compositionally biased region" description="Basic residues" evidence="6">
    <location>
        <begin position="129"/>
        <end position="143"/>
    </location>
</feature>
<dbReference type="FunCoup" id="A0A1U7Z5S8">
    <property type="interactions" value="165"/>
</dbReference>
<feature type="compositionally biased region" description="Polar residues" evidence="6">
    <location>
        <begin position="286"/>
        <end position="304"/>
    </location>
</feature>
<dbReference type="eggNOG" id="KOG0724">
    <property type="taxonomic scope" value="Eukaryota"/>
</dbReference>
<dbReference type="GO" id="GO:0003677">
    <property type="term" value="F:DNA binding"/>
    <property type="evidence" value="ECO:0007669"/>
    <property type="project" value="UniProtKB-KW"/>
</dbReference>
<dbReference type="CDD" id="cd00167">
    <property type="entry name" value="SANT"/>
    <property type="match status" value="1"/>
</dbReference>
<dbReference type="GO" id="GO:0005634">
    <property type="term" value="C:nucleus"/>
    <property type="evidence" value="ECO:0007669"/>
    <property type="project" value="UniProtKB-SubCell"/>
</dbReference>
<feature type="domain" description="HTH myb-type" evidence="9">
    <location>
        <begin position="55"/>
        <end position="109"/>
    </location>
</feature>
<dbReference type="PROSITE" id="PS50090">
    <property type="entry name" value="MYB_LIKE"/>
    <property type="match status" value="1"/>
</dbReference>
<dbReference type="SUPFAM" id="SSF46689">
    <property type="entry name" value="Homeodomain-like"/>
    <property type="match status" value="1"/>
</dbReference>
<evidence type="ECO:0000259" key="7">
    <source>
        <dbReference type="PROSITE" id="PS50090"/>
    </source>
</evidence>
<evidence type="ECO:0000256" key="3">
    <source>
        <dbReference type="ARBA" id="ARBA00023125"/>
    </source>
</evidence>
<dbReference type="PANTHER" id="PTHR12802:SF155">
    <property type="entry name" value="DEUBIQUITINASE MYSM1"/>
    <property type="match status" value="1"/>
</dbReference>
<evidence type="ECO:0000256" key="2">
    <source>
        <dbReference type="ARBA" id="ARBA00023015"/>
    </source>
</evidence>
<gene>
    <name evidence="11" type="primary">LOC104589545</name>
</gene>
<keyword evidence="3" id="KW-0238">DNA-binding</keyword>
<feature type="compositionally biased region" description="Basic and acidic residues" evidence="6">
    <location>
        <begin position="255"/>
        <end position="267"/>
    </location>
</feature>
<feature type="domain" description="Myb-like" evidence="7">
    <location>
        <begin position="55"/>
        <end position="105"/>
    </location>
</feature>
<dbReference type="PROSITE" id="PS51294">
    <property type="entry name" value="HTH_MYB"/>
    <property type="match status" value="1"/>
</dbReference>
<evidence type="ECO:0000313" key="11">
    <source>
        <dbReference type="RefSeq" id="XP_010246196.1"/>
    </source>
</evidence>
<dbReference type="SMART" id="SM00717">
    <property type="entry name" value="SANT"/>
    <property type="match status" value="1"/>
</dbReference>
<evidence type="ECO:0000259" key="9">
    <source>
        <dbReference type="PROSITE" id="PS51294"/>
    </source>
</evidence>
<dbReference type="AlphaFoldDB" id="A0A1U7Z5S8"/>
<reference evidence="11" key="1">
    <citation type="submission" date="2025-08" db="UniProtKB">
        <authorList>
            <consortium name="RefSeq"/>
        </authorList>
    </citation>
    <scope>IDENTIFICATION</scope>
</reference>
<proteinExistence type="predicted"/>
<dbReference type="InParanoid" id="A0A1U7Z5S8"/>
<feature type="region of interest" description="Disordered" evidence="6">
    <location>
        <begin position="405"/>
        <end position="431"/>
    </location>
</feature>
<evidence type="ECO:0000256" key="4">
    <source>
        <dbReference type="ARBA" id="ARBA00023163"/>
    </source>
</evidence>
<accession>A0A1U7Z5S8</accession>
<dbReference type="InterPro" id="IPR001005">
    <property type="entry name" value="SANT/Myb"/>
</dbReference>
<keyword evidence="10" id="KW-1185">Reference proteome</keyword>
<feature type="compositionally biased region" description="Polar residues" evidence="6">
    <location>
        <begin position="217"/>
        <end position="226"/>
    </location>
</feature>
<dbReference type="STRING" id="4432.A0A1U7Z5S8"/>
<dbReference type="Proteomes" id="UP000189703">
    <property type="component" value="Unplaced"/>
</dbReference>
<dbReference type="RefSeq" id="XP_010246196.1">
    <property type="nucleotide sequence ID" value="XM_010247894.2"/>
</dbReference>
<dbReference type="OMA" id="SCHLLSW"/>
<feature type="compositionally biased region" description="Basic and acidic residues" evidence="6">
    <location>
        <begin position="306"/>
        <end position="318"/>
    </location>
</feature>
<feature type="compositionally biased region" description="Polar residues" evidence="6">
    <location>
        <begin position="161"/>
        <end position="193"/>
    </location>
</feature>
<evidence type="ECO:0000313" key="10">
    <source>
        <dbReference type="Proteomes" id="UP000189703"/>
    </source>
</evidence>
<dbReference type="PANTHER" id="PTHR12802">
    <property type="entry name" value="SWI/SNF COMPLEX-RELATED"/>
    <property type="match status" value="1"/>
</dbReference>
<feature type="region of interest" description="Disordered" evidence="6">
    <location>
        <begin position="115"/>
        <end position="269"/>
    </location>
</feature>
<dbReference type="Pfam" id="PF00249">
    <property type="entry name" value="Myb_DNA-binding"/>
    <property type="match status" value="1"/>
</dbReference>
<dbReference type="PROSITE" id="PS51293">
    <property type="entry name" value="SANT"/>
    <property type="match status" value="1"/>
</dbReference>
<keyword evidence="5" id="KW-0539">Nucleus</keyword>
<feature type="compositionally biased region" description="Low complexity" evidence="6">
    <location>
        <begin position="194"/>
        <end position="208"/>
    </location>
</feature>
<protein>
    <submittedName>
        <fullName evidence="11">Protein REVEILLE 1</fullName>
    </submittedName>
</protein>
<dbReference type="InterPro" id="IPR017884">
    <property type="entry name" value="SANT_dom"/>
</dbReference>
<name>A0A1U7Z5S8_NELNU</name>
<evidence type="ECO:0000256" key="1">
    <source>
        <dbReference type="ARBA" id="ARBA00004123"/>
    </source>
</evidence>
<dbReference type="GeneID" id="104589545"/>
<evidence type="ECO:0000256" key="5">
    <source>
        <dbReference type="ARBA" id="ARBA00023242"/>
    </source>
</evidence>
<dbReference type="GO" id="GO:0010468">
    <property type="term" value="P:regulation of gene expression"/>
    <property type="evidence" value="ECO:0007669"/>
    <property type="project" value="UniProtKB-ARBA"/>
</dbReference>
<organism evidence="10 11">
    <name type="scientific">Nelumbo nucifera</name>
    <name type="common">Sacred lotus</name>
    <dbReference type="NCBI Taxonomy" id="4432"/>
    <lineage>
        <taxon>Eukaryota</taxon>
        <taxon>Viridiplantae</taxon>
        <taxon>Streptophyta</taxon>
        <taxon>Embryophyta</taxon>
        <taxon>Tracheophyta</taxon>
        <taxon>Spermatophyta</taxon>
        <taxon>Magnoliopsida</taxon>
        <taxon>Proteales</taxon>
        <taxon>Nelumbonaceae</taxon>
        <taxon>Nelumbo</taxon>
    </lineage>
</organism>
<feature type="compositionally biased region" description="Polar residues" evidence="6">
    <location>
        <begin position="415"/>
        <end position="424"/>
    </location>
</feature>
<dbReference type="KEGG" id="nnu:104589545"/>
<feature type="region of interest" description="Disordered" evidence="6">
    <location>
        <begin position="286"/>
        <end position="327"/>
    </location>
</feature>
<evidence type="ECO:0000259" key="8">
    <source>
        <dbReference type="PROSITE" id="PS51293"/>
    </source>
</evidence>
<dbReference type="InterPro" id="IPR017930">
    <property type="entry name" value="Myb_dom"/>
</dbReference>
<comment type="subcellular location">
    <subcellularLocation>
        <location evidence="1">Nucleus</location>
    </subcellularLocation>
</comment>
<dbReference type="InterPro" id="IPR009057">
    <property type="entry name" value="Homeodomain-like_sf"/>
</dbReference>
<dbReference type="OrthoDB" id="118550at2759"/>
<sequence>MTVQDNSGCSTSNTIAMARSQTCLDVGAQSLNGVQLKEIYSCGDEFPPKVRKPYTITKQRERWTEEEHKKFLEALKLYGRAWRRIEEHVGTKTAVQIRSHAQKFFSKVVRESTGSNASSVKPIEIPPPRPKRKPMHPYPRKLVHSLQKGISVPEQPERSRSPNLSTSEANQSPKSVLSTVVSDTIGSVASNPHNDSPSPVSSAADANPGSLVLAEQENGNLPSTSSVEEDSGYPSSVPVTATSSPQDQSSTKVDWGSKDNACDKEGATSEASMISLKLFGRTVLVTDSNRPSSSNLGSRKSPPSESCKDSDKNDEKPGKTPQQNSTQINFSMEASRSAWSPWPCGAPPMFYCMPFQKEDPNLVEATSSTLPWWALYGGLPYPVMPSFNLNSIQTYPDTCLEETSKKDINREESRTGSNTSSTNDAGVGEKNEDVVDFQNQEPSSEDVEKEPASVFLLKPSETSAFSVLKPIPNKCTKGFVPYKRCLTERDAQSSGIIGEERETQRIRLCL</sequence>
<dbReference type="NCBIfam" id="TIGR01557">
    <property type="entry name" value="myb_SHAQKYF"/>
    <property type="match status" value="1"/>
</dbReference>